<evidence type="ECO:0000313" key="5">
    <source>
        <dbReference type="EMBL" id="RIA31610.1"/>
    </source>
</evidence>
<dbReference type="Proteomes" id="UP000265836">
    <property type="component" value="Unassembled WGS sequence"/>
</dbReference>
<evidence type="ECO:0000256" key="3">
    <source>
        <dbReference type="ARBA" id="ARBA00023274"/>
    </source>
</evidence>
<evidence type="ECO:0000313" key="6">
    <source>
        <dbReference type="Proteomes" id="UP000265836"/>
    </source>
</evidence>
<keyword evidence="2 5" id="KW-0689">Ribosomal protein</keyword>
<organism evidence="5 6">
    <name type="scientific">Ectopseudomonas oleovorans</name>
    <name type="common">Pseudomonas oleovorans</name>
    <dbReference type="NCBI Taxonomy" id="301"/>
    <lineage>
        <taxon>Bacteria</taxon>
        <taxon>Pseudomonadati</taxon>
        <taxon>Pseudomonadota</taxon>
        <taxon>Gammaproteobacteria</taxon>
        <taxon>Pseudomonadales</taxon>
        <taxon>Pseudomonadaceae</taxon>
        <taxon>Ectopseudomonas</taxon>
    </lineage>
</organism>
<dbReference type="GO" id="GO:0006412">
    <property type="term" value="P:translation"/>
    <property type="evidence" value="ECO:0007669"/>
    <property type="project" value="InterPro"/>
</dbReference>
<evidence type="ECO:0000256" key="2">
    <source>
        <dbReference type="ARBA" id="ARBA00022980"/>
    </source>
</evidence>
<dbReference type="GO" id="GO:0005840">
    <property type="term" value="C:ribosome"/>
    <property type="evidence" value="ECO:0007669"/>
    <property type="project" value="UniProtKB-KW"/>
</dbReference>
<name>A0A397N2S0_ECTOL</name>
<reference evidence="5 6" key="1">
    <citation type="submission" date="2018-08" db="EMBL/GenBank/DDBJ databases">
        <title>Genome sequencing of rice bacterial endophytes.</title>
        <authorList>
            <person name="Venturi V."/>
        </authorList>
    </citation>
    <scope>NUCLEOTIDE SEQUENCE [LARGE SCALE GENOMIC DNA]</scope>
    <source>
        <strain evidence="5 6">E1205</strain>
    </source>
</reference>
<dbReference type="GO" id="GO:0003735">
    <property type="term" value="F:structural constituent of ribosome"/>
    <property type="evidence" value="ECO:0007669"/>
    <property type="project" value="InterPro"/>
</dbReference>
<protein>
    <recommendedName>
        <fullName evidence="4">Small ribosomal subunit protein bS21</fullName>
    </recommendedName>
</protein>
<keyword evidence="3" id="KW-0687">Ribonucleoprotein</keyword>
<dbReference type="EMBL" id="QXDA01000003">
    <property type="protein sequence ID" value="RIA31610.1"/>
    <property type="molecule type" value="Genomic_DNA"/>
</dbReference>
<evidence type="ECO:0000256" key="4">
    <source>
        <dbReference type="ARBA" id="ARBA00035135"/>
    </source>
</evidence>
<dbReference type="AlphaFoldDB" id="A0A397N2S0"/>
<sequence length="84" mass="9774">MPVTVKIENDESIDLALRKLSKKVKNEMDWRWYKWRFGYYEKPSTLKRKSNKMKKLTIQSGGALWLKIGLKEQFSKNGGSAAGH</sequence>
<comment type="similarity">
    <text evidence="1">Belongs to the bacterial ribosomal protein bS21 family.</text>
</comment>
<evidence type="ECO:0000256" key="1">
    <source>
        <dbReference type="ARBA" id="ARBA00006640"/>
    </source>
</evidence>
<dbReference type="InterPro" id="IPR001911">
    <property type="entry name" value="Ribosomal_bS21"/>
</dbReference>
<dbReference type="GO" id="GO:1990904">
    <property type="term" value="C:ribonucleoprotein complex"/>
    <property type="evidence" value="ECO:0007669"/>
    <property type="project" value="UniProtKB-KW"/>
</dbReference>
<proteinExistence type="inferred from homology"/>
<comment type="caution">
    <text evidence="5">The sequence shown here is derived from an EMBL/GenBank/DDBJ whole genome shotgun (WGS) entry which is preliminary data.</text>
</comment>
<gene>
    <name evidence="5" type="ORF">DFO61_2334</name>
</gene>
<accession>A0A397N2S0</accession>
<dbReference type="NCBIfam" id="TIGR00030">
    <property type="entry name" value="S21p"/>
    <property type="match status" value="1"/>
</dbReference>